<dbReference type="Pfam" id="PF08590">
    <property type="entry name" value="DUF1771"/>
    <property type="match status" value="1"/>
</dbReference>
<accession>A0AAD8K2T9</accession>
<feature type="domain" description="DUF1771" evidence="2">
    <location>
        <begin position="399"/>
        <end position="464"/>
    </location>
</feature>
<organism evidence="3 4">
    <name type="scientific">Tagetes erecta</name>
    <name type="common">African marigold</name>
    <dbReference type="NCBI Taxonomy" id="13708"/>
    <lineage>
        <taxon>Eukaryota</taxon>
        <taxon>Viridiplantae</taxon>
        <taxon>Streptophyta</taxon>
        <taxon>Embryophyta</taxon>
        <taxon>Tracheophyta</taxon>
        <taxon>Spermatophyta</taxon>
        <taxon>Magnoliopsida</taxon>
        <taxon>eudicotyledons</taxon>
        <taxon>Gunneridae</taxon>
        <taxon>Pentapetalae</taxon>
        <taxon>asterids</taxon>
        <taxon>campanulids</taxon>
        <taxon>Asterales</taxon>
        <taxon>Asteraceae</taxon>
        <taxon>Asteroideae</taxon>
        <taxon>Heliantheae alliance</taxon>
        <taxon>Tageteae</taxon>
        <taxon>Tagetes</taxon>
    </lineage>
</organism>
<dbReference type="EMBL" id="JAUHHV010000008">
    <property type="protein sequence ID" value="KAK1414308.1"/>
    <property type="molecule type" value="Genomic_DNA"/>
</dbReference>
<dbReference type="CDD" id="cd14279">
    <property type="entry name" value="CUE"/>
    <property type="match status" value="1"/>
</dbReference>
<evidence type="ECO:0000259" key="2">
    <source>
        <dbReference type="SMART" id="SM01162"/>
    </source>
</evidence>
<feature type="region of interest" description="Disordered" evidence="1">
    <location>
        <begin position="1"/>
        <end position="21"/>
    </location>
</feature>
<sequence>MTTFSLRREGFHSHSHLRSSPSLIKQTLQQNNQQTLQHTPKLFSNSMTIMKGLSLNVNPSNADDKNLEYLFEAFGSMISPEDMASAYCQAGYDVNKASEILYAMLGSSSSNDLTGPPASSVGVTVGTVSGGANYENSRTLIIEPVAALSRSKPRTSGVSVGTVSGVIGADYGRFKAKTKTYSEPTKPVKLMSNEIPASQIWVEKPQAVNNASKPVKSVSKGFPASQMWVEKQQPYSKAPTETMNKDTEMFLLQMLGDGFQLDVNVIREVLAGCGYDVQESMEKLMNMSATTKDLVGTTSSTADQTSTGTHQSLETKFEENLQLRNSSRRSDLEKEVLDNLFIVPGISEMKPGTIRPRRQPRTRKYGLVTGPLEDAVIEFKNPIVKKELNGDENAEVEDNYETLRQAVTEHLTTMKQYYVAAAEACAKGNYELSHKLFEQGHFYMAKAREANETSANLLTQTRDDGGVISLNLNAHGPTEAKRLLKIQLKSMSGIPSIRYLKVVVGTNNDKKKTNARKLKISELLEMNTITWTEELDEHDHLIMTIRIDVINPQQLKF</sequence>
<protein>
    <recommendedName>
        <fullName evidence="2">DUF1771 domain-containing protein</fullName>
    </recommendedName>
</protein>
<feature type="compositionally biased region" description="Polar residues" evidence="1">
    <location>
        <begin position="295"/>
        <end position="312"/>
    </location>
</feature>
<keyword evidence="4" id="KW-1185">Reference proteome</keyword>
<dbReference type="PANTHER" id="PTHR47872:SF1">
    <property type="entry name" value="NUCLEAR RNA EXPORT FACTOR SDE5-RELATED"/>
    <property type="match status" value="1"/>
</dbReference>
<dbReference type="InterPro" id="IPR013899">
    <property type="entry name" value="DUF1771"/>
</dbReference>
<feature type="compositionally biased region" description="Basic and acidic residues" evidence="1">
    <location>
        <begin position="1"/>
        <end position="12"/>
    </location>
</feature>
<dbReference type="SMART" id="SM01162">
    <property type="entry name" value="DUF1771"/>
    <property type="match status" value="1"/>
</dbReference>
<reference evidence="3" key="1">
    <citation type="journal article" date="2023" name="bioRxiv">
        <title>Improved chromosome-level genome assembly for marigold (Tagetes erecta).</title>
        <authorList>
            <person name="Jiang F."/>
            <person name="Yuan L."/>
            <person name="Wang S."/>
            <person name="Wang H."/>
            <person name="Xu D."/>
            <person name="Wang A."/>
            <person name="Fan W."/>
        </authorList>
    </citation>
    <scope>NUCLEOTIDE SEQUENCE</scope>
    <source>
        <strain evidence="3">WSJ</strain>
        <tissue evidence="3">Leaf</tissue>
    </source>
</reference>
<comment type="caution">
    <text evidence="3">The sequence shown here is derived from an EMBL/GenBank/DDBJ whole genome shotgun (WGS) entry which is preliminary data.</text>
</comment>
<dbReference type="AlphaFoldDB" id="A0AAD8K2T9"/>
<proteinExistence type="predicted"/>
<dbReference type="InterPro" id="IPR056254">
    <property type="entry name" value="At5g58720/SDE5-like_UBA-like"/>
</dbReference>
<feature type="region of interest" description="Disordered" evidence="1">
    <location>
        <begin position="295"/>
        <end position="315"/>
    </location>
</feature>
<evidence type="ECO:0000313" key="3">
    <source>
        <dbReference type="EMBL" id="KAK1414308.1"/>
    </source>
</evidence>
<gene>
    <name evidence="3" type="ORF">QVD17_30052</name>
</gene>
<evidence type="ECO:0000256" key="1">
    <source>
        <dbReference type="SAM" id="MobiDB-lite"/>
    </source>
</evidence>
<evidence type="ECO:0000313" key="4">
    <source>
        <dbReference type="Proteomes" id="UP001229421"/>
    </source>
</evidence>
<dbReference type="PANTHER" id="PTHR47872">
    <property type="entry name" value="NUCLEAR RNA EXPORT FACTOR SDE5-RELATED"/>
    <property type="match status" value="1"/>
</dbReference>
<dbReference type="Pfam" id="PF24767">
    <property type="entry name" value="UBA_At5g58720"/>
    <property type="match status" value="1"/>
</dbReference>
<name>A0AAD8K2T9_TARER</name>
<dbReference type="Proteomes" id="UP001229421">
    <property type="component" value="Unassembled WGS sequence"/>
</dbReference>